<reference evidence="1" key="1">
    <citation type="submission" date="2021-03" db="EMBL/GenBank/DDBJ databases">
        <authorList>
            <consortium name="DOE Joint Genome Institute"/>
            <person name="Ahrendt S."/>
            <person name="Looney B.P."/>
            <person name="Miyauchi S."/>
            <person name="Morin E."/>
            <person name="Drula E."/>
            <person name="Courty P.E."/>
            <person name="Chicoki N."/>
            <person name="Fauchery L."/>
            <person name="Kohler A."/>
            <person name="Kuo A."/>
            <person name="Labutti K."/>
            <person name="Pangilinan J."/>
            <person name="Lipzen A."/>
            <person name="Riley R."/>
            <person name="Andreopoulos W."/>
            <person name="He G."/>
            <person name="Johnson J."/>
            <person name="Barry K.W."/>
            <person name="Grigoriev I.V."/>
            <person name="Nagy L."/>
            <person name="Hibbett D."/>
            <person name="Henrissat B."/>
            <person name="Matheny P.B."/>
            <person name="Labbe J."/>
            <person name="Martin F."/>
        </authorList>
    </citation>
    <scope>NUCLEOTIDE SEQUENCE</scope>
    <source>
        <strain evidence="1">HHB10654</strain>
    </source>
</reference>
<dbReference type="EMBL" id="MU277234">
    <property type="protein sequence ID" value="KAI0058522.1"/>
    <property type="molecule type" value="Genomic_DNA"/>
</dbReference>
<accession>A0ACB8SQL1</accession>
<gene>
    <name evidence="1" type="ORF">BV25DRAFT_1902086</name>
</gene>
<comment type="caution">
    <text evidence="1">The sequence shown here is derived from an EMBL/GenBank/DDBJ whole genome shotgun (WGS) entry which is preliminary data.</text>
</comment>
<name>A0ACB8SQL1_9AGAM</name>
<evidence type="ECO:0000313" key="2">
    <source>
        <dbReference type="Proteomes" id="UP000814140"/>
    </source>
</evidence>
<protein>
    <submittedName>
        <fullName evidence="1">NAD-P-binding protein</fullName>
    </submittedName>
</protein>
<sequence length="313" mass="34305">MSNILSVAAQSFPPKPKWGVDDIPDLTGKVTIVTGGNVGIGRETVKALLAHNAKVYMASRSEDKATAAIAELKAETGKEAIFLKLDLADLRSVKASAEEFLSKENELHILFLNAGVMACPVEWTTEQKFDMQFGTNVIGHFLFSQLLLPALFAATESSPTHEKARVVTTSSGSSYAVNKIDFDTIVDGPQRRKMSPWGLYNPSKFANVVVALEFARRYGDHIVSTSLNPGNLRSNLQQHLPKFQYKLTQCISHELPLGALTQLWAGTSPEGADFNGKFLIPWARIGKPNPATQDPNVGQTLWAYLEDAVKDYK</sequence>
<organism evidence="1 2">
    <name type="scientific">Artomyces pyxidatus</name>
    <dbReference type="NCBI Taxonomy" id="48021"/>
    <lineage>
        <taxon>Eukaryota</taxon>
        <taxon>Fungi</taxon>
        <taxon>Dikarya</taxon>
        <taxon>Basidiomycota</taxon>
        <taxon>Agaricomycotina</taxon>
        <taxon>Agaricomycetes</taxon>
        <taxon>Russulales</taxon>
        <taxon>Auriscalpiaceae</taxon>
        <taxon>Artomyces</taxon>
    </lineage>
</organism>
<evidence type="ECO:0000313" key="1">
    <source>
        <dbReference type="EMBL" id="KAI0058522.1"/>
    </source>
</evidence>
<dbReference type="Proteomes" id="UP000814140">
    <property type="component" value="Unassembled WGS sequence"/>
</dbReference>
<keyword evidence="2" id="KW-1185">Reference proteome</keyword>
<reference evidence="1" key="2">
    <citation type="journal article" date="2022" name="New Phytol.">
        <title>Evolutionary transition to the ectomycorrhizal habit in the genomes of a hyperdiverse lineage of mushroom-forming fungi.</title>
        <authorList>
            <person name="Looney B."/>
            <person name="Miyauchi S."/>
            <person name="Morin E."/>
            <person name="Drula E."/>
            <person name="Courty P.E."/>
            <person name="Kohler A."/>
            <person name="Kuo A."/>
            <person name="LaButti K."/>
            <person name="Pangilinan J."/>
            <person name="Lipzen A."/>
            <person name="Riley R."/>
            <person name="Andreopoulos W."/>
            <person name="He G."/>
            <person name="Johnson J."/>
            <person name="Nolan M."/>
            <person name="Tritt A."/>
            <person name="Barry K.W."/>
            <person name="Grigoriev I.V."/>
            <person name="Nagy L.G."/>
            <person name="Hibbett D."/>
            <person name="Henrissat B."/>
            <person name="Matheny P.B."/>
            <person name="Labbe J."/>
            <person name="Martin F.M."/>
        </authorList>
    </citation>
    <scope>NUCLEOTIDE SEQUENCE</scope>
    <source>
        <strain evidence="1">HHB10654</strain>
    </source>
</reference>
<proteinExistence type="predicted"/>